<evidence type="ECO:0000313" key="1">
    <source>
        <dbReference type="EMBL" id="MBM3318312.1"/>
    </source>
</evidence>
<dbReference type="Proteomes" id="UP000748308">
    <property type="component" value="Unassembled WGS sequence"/>
</dbReference>
<reference evidence="1" key="1">
    <citation type="submission" date="2019-03" db="EMBL/GenBank/DDBJ databases">
        <title>Lake Tanganyika Metagenome-Assembled Genomes (MAGs).</title>
        <authorList>
            <person name="Tran P."/>
        </authorList>
    </citation>
    <scope>NUCLEOTIDE SEQUENCE</scope>
    <source>
        <strain evidence="1">M_DeepCast_400m_m2_100</strain>
    </source>
</reference>
<sequence length="235" mass="25353">VHGYGLGAGTLASRLEILFDDGRRLAREDLLRTLSPGQAVGEALSPVSYVSASDFAPFAVRAVSIDLTLDPDIRAAEVLEVQTESSVRPGGTVEARIRLRHHRGAEEVLRVRLPVPEAFFEDELVVMAGSPLAFYNWDRERAPGKYVPRSFDHLLELLADYPSDEMLIVRLFGPARGAVHRDRELSALPLSKWGAMTEARGGGILAVAGMTVAEVRVPTGEVVAGGAFTTVAVKP</sequence>
<accession>A0A937XDI2</accession>
<evidence type="ECO:0000313" key="2">
    <source>
        <dbReference type="Proteomes" id="UP000748308"/>
    </source>
</evidence>
<feature type="non-terminal residue" evidence="1">
    <location>
        <position position="1"/>
    </location>
</feature>
<organism evidence="1 2">
    <name type="scientific">Eiseniibacteriota bacterium</name>
    <dbReference type="NCBI Taxonomy" id="2212470"/>
    <lineage>
        <taxon>Bacteria</taxon>
        <taxon>Candidatus Eiseniibacteriota</taxon>
    </lineage>
</organism>
<gene>
    <name evidence="1" type="ORF">FJY75_10730</name>
</gene>
<dbReference type="EMBL" id="VGIY01000322">
    <property type="protein sequence ID" value="MBM3318312.1"/>
    <property type="molecule type" value="Genomic_DNA"/>
</dbReference>
<comment type="caution">
    <text evidence="1">The sequence shown here is derived from an EMBL/GenBank/DDBJ whole genome shotgun (WGS) entry which is preliminary data.</text>
</comment>
<dbReference type="AlphaFoldDB" id="A0A937XDI2"/>
<protein>
    <submittedName>
        <fullName evidence="1">Uncharacterized protein</fullName>
    </submittedName>
</protein>
<proteinExistence type="predicted"/>
<name>A0A937XDI2_UNCEI</name>